<evidence type="ECO:0000313" key="2">
    <source>
        <dbReference type="Proteomes" id="UP000014480"/>
    </source>
</evidence>
<reference evidence="2" key="2">
    <citation type="journal article" date="2019" name="Mol. Plant Microbe Interact.">
        <title>Genome sequence resources for four phytopathogenic fungi from the Colletotrichum orbiculare species complex.</title>
        <authorList>
            <person name="Gan P."/>
            <person name="Tsushima A."/>
            <person name="Narusaka M."/>
            <person name="Narusaka Y."/>
            <person name="Takano Y."/>
            <person name="Kubo Y."/>
            <person name="Shirasu K."/>
        </authorList>
    </citation>
    <scope>GENOME REANNOTATION</scope>
    <source>
        <strain evidence="2">104-T / ATCC 96160 / CBS 514.97 / LARS 414 / MAFF 240422</strain>
    </source>
</reference>
<reference evidence="2" key="1">
    <citation type="journal article" date="2013" name="New Phytol.">
        <title>Comparative genomic and transcriptomic analyses reveal the hemibiotrophic stage shift of Colletotrichum fungi.</title>
        <authorList>
            <person name="Gan P."/>
            <person name="Ikeda K."/>
            <person name="Irieda H."/>
            <person name="Narusaka M."/>
            <person name="O'Connell R.J."/>
            <person name="Narusaka Y."/>
            <person name="Takano Y."/>
            <person name="Kubo Y."/>
            <person name="Shirasu K."/>
        </authorList>
    </citation>
    <scope>NUCLEOTIDE SEQUENCE [LARGE SCALE GENOMIC DNA]</scope>
    <source>
        <strain evidence="2">104-T / ATCC 96160 / CBS 514.97 / LARS 414 / MAFF 240422</strain>
    </source>
</reference>
<dbReference type="EMBL" id="AMCV02000001">
    <property type="protein sequence ID" value="TDZ26835.1"/>
    <property type="molecule type" value="Genomic_DNA"/>
</dbReference>
<organism evidence="1 2">
    <name type="scientific">Colletotrichum orbiculare (strain 104-T / ATCC 96160 / CBS 514.97 / LARS 414 / MAFF 240422)</name>
    <name type="common">Cucumber anthracnose fungus</name>
    <name type="synonym">Colletotrichum lagenarium</name>
    <dbReference type="NCBI Taxonomy" id="1213857"/>
    <lineage>
        <taxon>Eukaryota</taxon>
        <taxon>Fungi</taxon>
        <taxon>Dikarya</taxon>
        <taxon>Ascomycota</taxon>
        <taxon>Pezizomycotina</taxon>
        <taxon>Sordariomycetes</taxon>
        <taxon>Hypocreomycetidae</taxon>
        <taxon>Glomerellales</taxon>
        <taxon>Glomerellaceae</taxon>
        <taxon>Colletotrichum</taxon>
        <taxon>Colletotrichum orbiculare species complex</taxon>
    </lineage>
</organism>
<keyword evidence="2" id="KW-1185">Reference proteome</keyword>
<dbReference type="AlphaFoldDB" id="A0A484GAZ4"/>
<dbReference type="Proteomes" id="UP000014480">
    <property type="component" value="Unassembled WGS sequence"/>
</dbReference>
<protein>
    <submittedName>
        <fullName evidence="1">Uncharacterized protein</fullName>
    </submittedName>
</protein>
<proteinExistence type="predicted"/>
<gene>
    <name evidence="1" type="ORF">Cob_v000685</name>
</gene>
<evidence type="ECO:0000313" key="1">
    <source>
        <dbReference type="EMBL" id="TDZ26835.1"/>
    </source>
</evidence>
<sequence>MDTKRHVVFGPMFTTITVYTFTRRKHAALRTHLFLIKALDGQTTSDLWPTTATPRNARKTLQEKEANLSHISLYCPANLYGQVPHKMHPLYNTRALLLHQGRAPSSSAIAVRENA</sequence>
<comment type="caution">
    <text evidence="1">The sequence shown here is derived from an EMBL/GenBank/DDBJ whole genome shotgun (WGS) entry which is preliminary data.</text>
</comment>
<accession>A0A484GAZ4</accession>
<name>A0A484GAZ4_COLOR</name>